<comment type="caution">
    <text evidence="1">The sequence shown here is derived from an EMBL/GenBank/DDBJ whole genome shotgun (WGS) entry which is preliminary data.</text>
</comment>
<accession>A0A934KT02</accession>
<dbReference type="EMBL" id="JAEHJZ010000009">
    <property type="protein sequence ID" value="MBJ7880182.1"/>
    <property type="molecule type" value="Genomic_DNA"/>
</dbReference>
<proteinExistence type="predicted"/>
<dbReference type="Proteomes" id="UP000662373">
    <property type="component" value="Unassembled WGS sequence"/>
</dbReference>
<reference evidence="1 2" key="1">
    <citation type="submission" date="2020-09" db="EMBL/GenBank/DDBJ databases">
        <title>Draft genome of Gelidibacter salicanalis PAMC21136.</title>
        <authorList>
            <person name="Park H."/>
        </authorList>
    </citation>
    <scope>NUCLEOTIDE SEQUENCE [LARGE SCALE GENOMIC DNA]</scope>
    <source>
        <strain evidence="1 2">PAMC21136</strain>
    </source>
</reference>
<dbReference type="RefSeq" id="WP_199598010.1">
    <property type="nucleotide sequence ID" value="NZ_JAEHJZ010000009.1"/>
</dbReference>
<sequence length="822" mass="94468">MIAFYIKIRTLWLLLVFCFIGTIGWSQDLNLKVIGNAQEGFMVDIYKGSQLMLRNTEEFQLKVTNLDFSETTEIKDWKGSEWTGDANLIILSKETYLSDFDLNVSMTVTYEVINANVVKKTIDLFQSGMPTLYYTLKENFKPAHQPIKYVTFEHDDFPGGFAHELFPSAGFVTSNNLLVGILMDAGYKNHYTRSTRRRFNGHGGGFVGMRKLPDPELVSVATMDERAYGNHYIQQKFGECYDLDQGTKIDLKITSDLQNVEGVEMEQQSESLTLHGKPGSRSGFEVIVPFEDQKTYTISFLSKGNAPIALKLFRIKNGQKTVELEHGIKYIDQFPIKENEWILFKGSVLVPYIENDSVSLFLGTQSEKEATIQVKDLQIVEHEPLKRPYNKMEMGEKATKTSYVFVEPWVDHHDFVISSQSRLAEGKGFKGSLIEKLLYANLNMLTWITSIADVTPLNVPNMNYAPDMYNRDAFFSIVSTYNEDLNLKIWGQWAKTQNSKGAVATIITPYMGTIEAKDNEATIHFLIWALLNKRRFDVTLPKDKIDKAVSYVLNEFDPDRDGICESHFTLSQIDINIYEPKTDKLAVNQGMFAIALKTIRELGYELSDEYIQKAVAGYLNFYDVERKHLIFDRDFPDIITMTDLEPEFFSLWLFNEPMLTDDMVIHHLEQMPILNKVPNSPHPEFGTTAPVCIRLDNSDKGYSYMTADYQPFREFGEANYKDGARDGFYYNGGSWLRPEYCAYVVGHRHGWKKAKALMENRAWAEINLNPNWPYSKEFIPTKWKTTDSWWPTTRGLSWNVFILMANEVAGLRTSDMDPDYKK</sequence>
<gene>
    <name evidence="1" type="ORF">JEM65_05890</name>
</gene>
<dbReference type="AlphaFoldDB" id="A0A934KT02"/>
<keyword evidence="2" id="KW-1185">Reference proteome</keyword>
<name>A0A934KT02_9FLAO</name>
<evidence type="ECO:0000313" key="1">
    <source>
        <dbReference type="EMBL" id="MBJ7880182.1"/>
    </source>
</evidence>
<protein>
    <submittedName>
        <fullName evidence="1">Uncharacterized protein</fullName>
    </submittedName>
</protein>
<evidence type="ECO:0000313" key="2">
    <source>
        <dbReference type="Proteomes" id="UP000662373"/>
    </source>
</evidence>
<organism evidence="1 2">
    <name type="scientific">Gelidibacter salicanalis</name>
    <dbReference type="NCBI Taxonomy" id="291193"/>
    <lineage>
        <taxon>Bacteria</taxon>
        <taxon>Pseudomonadati</taxon>
        <taxon>Bacteroidota</taxon>
        <taxon>Flavobacteriia</taxon>
        <taxon>Flavobacteriales</taxon>
        <taxon>Flavobacteriaceae</taxon>
        <taxon>Gelidibacter</taxon>
    </lineage>
</organism>